<dbReference type="Pfam" id="PF00528">
    <property type="entry name" value="BPD_transp_1"/>
    <property type="match status" value="1"/>
</dbReference>
<keyword evidence="2 7" id="KW-0813">Transport</keyword>
<reference evidence="10" key="1">
    <citation type="submission" date="2017-01" db="EMBL/GenBank/DDBJ databases">
        <authorList>
            <person name="Varghese N."/>
            <person name="Submissions S."/>
        </authorList>
    </citation>
    <scope>NUCLEOTIDE SEQUENCE [LARGE SCALE GENOMIC DNA]</scope>
    <source>
        <strain evidence="10">ATCC 700103</strain>
    </source>
</reference>
<keyword evidence="5 7" id="KW-1133">Transmembrane helix</keyword>
<dbReference type="PANTHER" id="PTHR32243:SF18">
    <property type="entry name" value="INNER MEMBRANE ABC TRANSPORTER PERMEASE PROTEIN YCJP"/>
    <property type="match status" value="1"/>
</dbReference>
<dbReference type="SUPFAM" id="SSF161098">
    <property type="entry name" value="MetI-like"/>
    <property type="match status" value="1"/>
</dbReference>
<feature type="transmembrane region" description="Helical" evidence="7">
    <location>
        <begin position="138"/>
        <end position="156"/>
    </location>
</feature>
<dbReference type="Proteomes" id="UP000185669">
    <property type="component" value="Unassembled WGS sequence"/>
</dbReference>
<dbReference type="PANTHER" id="PTHR32243">
    <property type="entry name" value="MALTOSE TRANSPORT SYSTEM PERMEASE-RELATED"/>
    <property type="match status" value="1"/>
</dbReference>
<evidence type="ECO:0000256" key="3">
    <source>
        <dbReference type="ARBA" id="ARBA00022475"/>
    </source>
</evidence>
<dbReference type="InterPro" id="IPR050901">
    <property type="entry name" value="BP-dep_ABC_trans_perm"/>
</dbReference>
<keyword evidence="10" id="KW-1185">Reference proteome</keyword>
<dbReference type="OrthoDB" id="9787837at2"/>
<feature type="transmembrane region" description="Helical" evidence="7">
    <location>
        <begin position="12"/>
        <end position="33"/>
    </location>
</feature>
<feature type="transmembrane region" description="Helical" evidence="7">
    <location>
        <begin position="193"/>
        <end position="215"/>
    </location>
</feature>
<organism evidence="9 10">
    <name type="scientific">Halanaerobium kushneri</name>
    <dbReference type="NCBI Taxonomy" id="56779"/>
    <lineage>
        <taxon>Bacteria</taxon>
        <taxon>Bacillati</taxon>
        <taxon>Bacillota</taxon>
        <taxon>Clostridia</taxon>
        <taxon>Halanaerobiales</taxon>
        <taxon>Halanaerobiaceae</taxon>
        <taxon>Halanaerobium</taxon>
    </lineage>
</organism>
<evidence type="ECO:0000256" key="2">
    <source>
        <dbReference type="ARBA" id="ARBA00022448"/>
    </source>
</evidence>
<dbReference type="CDD" id="cd06261">
    <property type="entry name" value="TM_PBP2"/>
    <property type="match status" value="1"/>
</dbReference>
<dbReference type="RefSeq" id="WP_076543802.1">
    <property type="nucleotide sequence ID" value="NZ_FTNC01000002.1"/>
</dbReference>
<comment type="similarity">
    <text evidence="7">Belongs to the binding-protein-dependent transport system permease family.</text>
</comment>
<keyword evidence="6 7" id="KW-0472">Membrane</keyword>
<feature type="transmembrane region" description="Helical" evidence="7">
    <location>
        <begin position="103"/>
        <end position="126"/>
    </location>
</feature>
<evidence type="ECO:0000256" key="1">
    <source>
        <dbReference type="ARBA" id="ARBA00004651"/>
    </source>
</evidence>
<feature type="transmembrane region" description="Helical" evidence="7">
    <location>
        <begin position="243"/>
        <end position="261"/>
    </location>
</feature>
<keyword evidence="3" id="KW-1003">Cell membrane</keyword>
<feature type="domain" description="ABC transmembrane type-1" evidence="8">
    <location>
        <begin position="68"/>
        <end position="261"/>
    </location>
</feature>
<dbReference type="GO" id="GO:0005886">
    <property type="term" value="C:plasma membrane"/>
    <property type="evidence" value="ECO:0007669"/>
    <property type="project" value="UniProtKB-SubCell"/>
</dbReference>
<dbReference type="EMBL" id="FTNC01000002">
    <property type="protein sequence ID" value="SIQ22770.1"/>
    <property type="molecule type" value="Genomic_DNA"/>
</dbReference>
<name>A0A1N6R1I0_9FIRM</name>
<dbReference type="PROSITE" id="PS50928">
    <property type="entry name" value="ABC_TM1"/>
    <property type="match status" value="1"/>
</dbReference>
<proteinExistence type="inferred from homology"/>
<dbReference type="InterPro" id="IPR000515">
    <property type="entry name" value="MetI-like"/>
</dbReference>
<keyword evidence="4 7" id="KW-0812">Transmembrane</keyword>
<dbReference type="GO" id="GO:0055085">
    <property type="term" value="P:transmembrane transport"/>
    <property type="evidence" value="ECO:0007669"/>
    <property type="project" value="InterPro"/>
</dbReference>
<feature type="transmembrane region" description="Helical" evidence="7">
    <location>
        <begin position="72"/>
        <end position="91"/>
    </location>
</feature>
<comment type="subcellular location">
    <subcellularLocation>
        <location evidence="1 7">Cell membrane</location>
        <topology evidence="1 7">Multi-pass membrane protein</topology>
    </subcellularLocation>
</comment>
<evidence type="ECO:0000256" key="5">
    <source>
        <dbReference type="ARBA" id="ARBA00022989"/>
    </source>
</evidence>
<dbReference type="InterPro" id="IPR035906">
    <property type="entry name" value="MetI-like_sf"/>
</dbReference>
<protein>
    <submittedName>
        <fullName evidence="9">Carbohydrate ABC transporter membrane protein 2, CUT1 family</fullName>
    </submittedName>
</protein>
<dbReference type="Gene3D" id="1.10.3720.10">
    <property type="entry name" value="MetI-like"/>
    <property type="match status" value="1"/>
</dbReference>
<evidence type="ECO:0000313" key="10">
    <source>
        <dbReference type="Proteomes" id="UP000185669"/>
    </source>
</evidence>
<dbReference type="AlphaFoldDB" id="A0A1N6R1I0"/>
<sequence length="275" mass="30732">MREVKKVILRLLYNLLVVVLSAFFVLPILWLIFTPFNENPTLALQFPLNPTLENFSKVIENDYAIAAFKNSLIQSFGATFLVLFLASLAAYAFSRVELPGKNIIMYILVLFSSIVTGIAAMVPLFFLLLRVGLIDTHLGVILVFSGGFLPTAVFLLKDFVDSISTSYEESAIISGASKFQIFKDIIFPLSRPGMVVIGVYTFVQVWSNFLIPFLFLRSEGKMPASVAIYSFTNQVGMPKIDLISTYSLLYTIPVIALYLFANKKYGFRFYGGLKG</sequence>
<evidence type="ECO:0000256" key="7">
    <source>
        <dbReference type="RuleBase" id="RU363032"/>
    </source>
</evidence>
<evidence type="ECO:0000313" key="9">
    <source>
        <dbReference type="EMBL" id="SIQ22770.1"/>
    </source>
</evidence>
<evidence type="ECO:0000259" key="8">
    <source>
        <dbReference type="PROSITE" id="PS50928"/>
    </source>
</evidence>
<accession>A0A1N6R1I0</accession>
<dbReference type="STRING" id="56779.SAMN05421834_102130"/>
<gene>
    <name evidence="9" type="ORF">SAMN05421834_102130</name>
</gene>
<evidence type="ECO:0000256" key="4">
    <source>
        <dbReference type="ARBA" id="ARBA00022692"/>
    </source>
</evidence>
<evidence type="ECO:0000256" key="6">
    <source>
        <dbReference type="ARBA" id="ARBA00023136"/>
    </source>
</evidence>